<dbReference type="PRINTS" id="PR00344">
    <property type="entry name" value="BCTRLSENSOR"/>
</dbReference>
<comment type="catalytic activity">
    <reaction evidence="1">
        <text>ATP + protein L-histidine = ADP + protein N-phospho-L-histidine.</text>
        <dbReference type="EC" id="2.7.13.3"/>
    </reaction>
</comment>
<gene>
    <name evidence="9" type="ORF">FRY97_15625</name>
</gene>
<dbReference type="InterPro" id="IPR003594">
    <property type="entry name" value="HATPase_dom"/>
</dbReference>
<keyword evidence="7" id="KW-0472">Membrane</keyword>
<keyword evidence="7" id="KW-1133">Transmembrane helix</keyword>
<dbReference type="Pfam" id="PF02518">
    <property type="entry name" value="HATPase_c"/>
    <property type="match status" value="1"/>
</dbReference>
<dbReference type="InterPro" id="IPR036097">
    <property type="entry name" value="HisK_dim/P_sf"/>
</dbReference>
<dbReference type="InterPro" id="IPR004358">
    <property type="entry name" value="Sig_transdc_His_kin-like_C"/>
</dbReference>
<keyword evidence="7" id="KW-0812">Transmembrane</keyword>
<dbReference type="CDD" id="cd00075">
    <property type="entry name" value="HATPase"/>
    <property type="match status" value="1"/>
</dbReference>
<dbReference type="SMART" id="SM00388">
    <property type="entry name" value="HisKA"/>
    <property type="match status" value="1"/>
</dbReference>
<keyword evidence="6" id="KW-0902">Two-component regulatory system</keyword>
<keyword evidence="5 9" id="KW-0418">Kinase</keyword>
<dbReference type="GO" id="GO:0016036">
    <property type="term" value="P:cellular response to phosphate starvation"/>
    <property type="evidence" value="ECO:0007669"/>
    <property type="project" value="TreeGrafter"/>
</dbReference>
<dbReference type="GO" id="GO:0004721">
    <property type="term" value="F:phosphoprotein phosphatase activity"/>
    <property type="evidence" value="ECO:0007669"/>
    <property type="project" value="TreeGrafter"/>
</dbReference>
<evidence type="ECO:0000256" key="7">
    <source>
        <dbReference type="SAM" id="Phobius"/>
    </source>
</evidence>
<proteinExistence type="predicted"/>
<protein>
    <recommendedName>
        <fullName evidence="2">histidine kinase</fullName>
        <ecNumber evidence="2">2.7.13.3</ecNumber>
    </recommendedName>
</protein>
<evidence type="ECO:0000256" key="4">
    <source>
        <dbReference type="ARBA" id="ARBA00022679"/>
    </source>
</evidence>
<dbReference type="EMBL" id="VOOR01000036">
    <property type="protein sequence ID" value="TXB62140.1"/>
    <property type="molecule type" value="Genomic_DNA"/>
</dbReference>
<sequence>MNKKAIWAIIGLMSAAVLGVVILQMDLIRTAVQVNEARFEKNIYAALNSVSRRLKVEESQDILNNSLNGFSAAYFQETREFSNGGPLKRPPGKVWENLPLPGNGSALNRNDLFEWLITELSNNCNTPECKARKDTYRTLMVYFEQSAREFPLEQRIKLQQLDKFLKRELSNRGIDTEYTYGVFSRSSNSFIIADGHYVVEDAHPKELLPGFQTIFNSRYKVDLFPEENPSPGMLMIHFPQRTSFVWRSLWLNFIGSIIFTAIILFCFAYTINVIFRQKKLSSMKTDFINNMTHEFKTPIATISLAADSITSPIIAGKADKVSRFANIIKQENKRMNSQVEKVLQMALLDKKDFSLKISDVNLHDIIHRAVENIGLQVEQKGGQATAELNAANPMIEGDSIHISNIINNLLDNANKYSPDEPDITVATRSVPNGVEVSIADKGIGMNKEQRKHIFDKFYRVHTGDLHDVKGFGLGLSYVKAMMTAHKGQIDVKSEPGKGSTFILFFPFKH</sequence>
<dbReference type="SMART" id="SM00387">
    <property type="entry name" value="HATPase_c"/>
    <property type="match status" value="1"/>
</dbReference>
<dbReference type="InterPro" id="IPR003661">
    <property type="entry name" value="HisK_dim/P_dom"/>
</dbReference>
<keyword evidence="3" id="KW-0597">Phosphoprotein</keyword>
<comment type="caution">
    <text evidence="9">The sequence shown here is derived from an EMBL/GenBank/DDBJ whole genome shotgun (WGS) entry which is preliminary data.</text>
</comment>
<dbReference type="InterPro" id="IPR050351">
    <property type="entry name" value="BphY/WalK/GraS-like"/>
</dbReference>
<evidence type="ECO:0000259" key="8">
    <source>
        <dbReference type="PROSITE" id="PS50109"/>
    </source>
</evidence>
<feature type="transmembrane region" description="Helical" evidence="7">
    <location>
        <begin position="249"/>
        <end position="275"/>
    </location>
</feature>
<dbReference type="CDD" id="cd00082">
    <property type="entry name" value="HisKA"/>
    <property type="match status" value="1"/>
</dbReference>
<dbReference type="InterPro" id="IPR005467">
    <property type="entry name" value="His_kinase_dom"/>
</dbReference>
<dbReference type="RefSeq" id="WP_147168495.1">
    <property type="nucleotide sequence ID" value="NZ_VOOR01000036.1"/>
</dbReference>
<dbReference type="FunFam" id="3.30.565.10:FF:000006">
    <property type="entry name" value="Sensor histidine kinase WalK"/>
    <property type="match status" value="1"/>
</dbReference>
<dbReference type="Pfam" id="PF00512">
    <property type="entry name" value="HisKA"/>
    <property type="match status" value="1"/>
</dbReference>
<dbReference type="PANTHER" id="PTHR45453">
    <property type="entry name" value="PHOSPHATE REGULON SENSOR PROTEIN PHOR"/>
    <property type="match status" value="1"/>
</dbReference>
<accession>A0A5C6RKK1</accession>
<organism evidence="9 10">
    <name type="scientific">Phaeodactylibacter luteus</name>
    <dbReference type="NCBI Taxonomy" id="1564516"/>
    <lineage>
        <taxon>Bacteria</taxon>
        <taxon>Pseudomonadati</taxon>
        <taxon>Bacteroidota</taxon>
        <taxon>Saprospiria</taxon>
        <taxon>Saprospirales</taxon>
        <taxon>Haliscomenobacteraceae</taxon>
        <taxon>Phaeodactylibacter</taxon>
    </lineage>
</organism>
<evidence type="ECO:0000256" key="3">
    <source>
        <dbReference type="ARBA" id="ARBA00022553"/>
    </source>
</evidence>
<dbReference type="PANTHER" id="PTHR45453:SF1">
    <property type="entry name" value="PHOSPHATE REGULON SENSOR PROTEIN PHOR"/>
    <property type="match status" value="1"/>
</dbReference>
<evidence type="ECO:0000256" key="6">
    <source>
        <dbReference type="ARBA" id="ARBA00023012"/>
    </source>
</evidence>
<evidence type="ECO:0000256" key="1">
    <source>
        <dbReference type="ARBA" id="ARBA00000085"/>
    </source>
</evidence>
<dbReference type="EC" id="2.7.13.3" evidence="2"/>
<evidence type="ECO:0000313" key="9">
    <source>
        <dbReference type="EMBL" id="TXB62140.1"/>
    </source>
</evidence>
<evidence type="ECO:0000256" key="5">
    <source>
        <dbReference type="ARBA" id="ARBA00022777"/>
    </source>
</evidence>
<dbReference type="GO" id="GO:0000155">
    <property type="term" value="F:phosphorelay sensor kinase activity"/>
    <property type="evidence" value="ECO:0007669"/>
    <property type="project" value="InterPro"/>
</dbReference>
<dbReference type="InterPro" id="IPR036890">
    <property type="entry name" value="HATPase_C_sf"/>
</dbReference>
<dbReference type="SUPFAM" id="SSF55874">
    <property type="entry name" value="ATPase domain of HSP90 chaperone/DNA topoisomerase II/histidine kinase"/>
    <property type="match status" value="1"/>
</dbReference>
<dbReference type="Gene3D" id="3.30.565.10">
    <property type="entry name" value="Histidine kinase-like ATPase, C-terminal domain"/>
    <property type="match status" value="1"/>
</dbReference>
<dbReference type="Proteomes" id="UP000321580">
    <property type="component" value="Unassembled WGS sequence"/>
</dbReference>
<dbReference type="PROSITE" id="PS50109">
    <property type="entry name" value="HIS_KIN"/>
    <property type="match status" value="1"/>
</dbReference>
<evidence type="ECO:0000256" key="2">
    <source>
        <dbReference type="ARBA" id="ARBA00012438"/>
    </source>
</evidence>
<keyword evidence="10" id="KW-1185">Reference proteome</keyword>
<evidence type="ECO:0000313" key="10">
    <source>
        <dbReference type="Proteomes" id="UP000321580"/>
    </source>
</evidence>
<dbReference type="AlphaFoldDB" id="A0A5C6RKK1"/>
<dbReference type="Gene3D" id="1.10.287.130">
    <property type="match status" value="1"/>
</dbReference>
<dbReference type="SUPFAM" id="SSF47384">
    <property type="entry name" value="Homodimeric domain of signal transducing histidine kinase"/>
    <property type="match status" value="1"/>
</dbReference>
<name>A0A5C6RKK1_9BACT</name>
<reference evidence="9 10" key="1">
    <citation type="submission" date="2019-08" db="EMBL/GenBank/DDBJ databases">
        <title>Genome of Phaeodactylibacter luteus.</title>
        <authorList>
            <person name="Bowman J.P."/>
        </authorList>
    </citation>
    <scope>NUCLEOTIDE SEQUENCE [LARGE SCALE GENOMIC DNA]</scope>
    <source>
        <strain evidence="9 10">KCTC 42180</strain>
    </source>
</reference>
<keyword evidence="4" id="KW-0808">Transferase</keyword>
<dbReference type="OrthoDB" id="1933776at2"/>
<dbReference type="GO" id="GO:0005886">
    <property type="term" value="C:plasma membrane"/>
    <property type="evidence" value="ECO:0007669"/>
    <property type="project" value="TreeGrafter"/>
</dbReference>
<feature type="domain" description="Histidine kinase" evidence="8">
    <location>
        <begin position="290"/>
        <end position="509"/>
    </location>
</feature>